<dbReference type="NCBIfam" id="NF001965">
    <property type="entry name" value="PRK00742.1"/>
    <property type="match status" value="1"/>
</dbReference>
<dbReference type="SUPFAM" id="SSF52172">
    <property type="entry name" value="CheY-like"/>
    <property type="match status" value="1"/>
</dbReference>
<comment type="catalytic activity">
    <reaction evidence="5 6">
        <text>[protein]-L-glutamate 5-O-methyl ester + H2O = L-glutamyl-[protein] + methanol + H(+)</text>
        <dbReference type="Rhea" id="RHEA:23236"/>
        <dbReference type="Rhea" id="RHEA-COMP:10208"/>
        <dbReference type="Rhea" id="RHEA-COMP:10311"/>
        <dbReference type="ChEBI" id="CHEBI:15377"/>
        <dbReference type="ChEBI" id="CHEBI:15378"/>
        <dbReference type="ChEBI" id="CHEBI:17790"/>
        <dbReference type="ChEBI" id="CHEBI:29973"/>
        <dbReference type="ChEBI" id="CHEBI:82795"/>
        <dbReference type="EC" id="3.1.1.61"/>
    </reaction>
</comment>
<dbReference type="EMBL" id="JACHXD010000019">
    <property type="protein sequence ID" value="MBB3121762.1"/>
    <property type="molecule type" value="Genomic_DNA"/>
</dbReference>
<name>A0A7W5FWE5_9BURK</name>
<dbReference type="InterPro" id="IPR008248">
    <property type="entry name" value="CheB-like"/>
</dbReference>
<evidence type="ECO:0000256" key="5">
    <source>
        <dbReference type="ARBA" id="ARBA00048267"/>
    </source>
</evidence>
<dbReference type="GO" id="GO:0005737">
    <property type="term" value="C:cytoplasm"/>
    <property type="evidence" value="ECO:0007669"/>
    <property type="project" value="UniProtKB-SubCell"/>
</dbReference>
<dbReference type="Gene3D" id="3.40.50.2300">
    <property type="match status" value="1"/>
</dbReference>
<dbReference type="EC" id="3.5.1.44" evidence="6"/>
<gene>
    <name evidence="6" type="primary">cheB</name>
    <name evidence="11" type="ORF">FHS03_004854</name>
</gene>
<dbReference type="GO" id="GO:0006935">
    <property type="term" value="P:chemotaxis"/>
    <property type="evidence" value="ECO:0007669"/>
    <property type="project" value="UniProtKB-UniRule"/>
</dbReference>
<dbReference type="HAMAP" id="MF_00099">
    <property type="entry name" value="CheB_chemtxs"/>
    <property type="match status" value="1"/>
</dbReference>
<dbReference type="InterPro" id="IPR000673">
    <property type="entry name" value="Sig_transdc_resp-reg_Me-estase"/>
</dbReference>
<evidence type="ECO:0000259" key="9">
    <source>
        <dbReference type="PROSITE" id="PS50110"/>
    </source>
</evidence>
<evidence type="ECO:0000256" key="2">
    <source>
        <dbReference type="ARBA" id="ARBA00022500"/>
    </source>
</evidence>
<evidence type="ECO:0000259" key="10">
    <source>
        <dbReference type="PROSITE" id="PS50122"/>
    </source>
</evidence>
<evidence type="ECO:0000256" key="1">
    <source>
        <dbReference type="ARBA" id="ARBA00022490"/>
    </source>
</evidence>
<evidence type="ECO:0000313" key="11">
    <source>
        <dbReference type="EMBL" id="MBB3121762.1"/>
    </source>
</evidence>
<accession>A0A7W5FWE5</accession>
<dbReference type="NCBIfam" id="NF009206">
    <property type="entry name" value="PRK12555.1"/>
    <property type="match status" value="1"/>
</dbReference>
<dbReference type="CDD" id="cd16432">
    <property type="entry name" value="CheB_Rec"/>
    <property type="match status" value="1"/>
</dbReference>
<feature type="domain" description="Response regulatory" evidence="9">
    <location>
        <begin position="5"/>
        <end position="123"/>
    </location>
</feature>
<dbReference type="AlphaFoldDB" id="A0A7W5FWE5"/>
<dbReference type="EC" id="3.1.1.61" evidence="6"/>
<comment type="subcellular location">
    <subcellularLocation>
        <location evidence="6">Cytoplasm</location>
    </subcellularLocation>
</comment>
<dbReference type="InterPro" id="IPR035909">
    <property type="entry name" value="CheB_C"/>
</dbReference>
<evidence type="ECO:0000256" key="4">
    <source>
        <dbReference type="ARBA" id="ARBA00022801"/>
    </source>
</evidence>
<comment type="catalytic activity">
    <reaction evidence="6">
        <text>L-glutaminyl-[protein] + H2O = L-glutamyl-[protein] + NH4(+)</text>
        <dbReference type="Rhea" id="RHEA:16441"/>
        <dbReference type="Rhea" id="RHEA-COMP:10207"/>
        <dbReference type="Rhea" id="RHEA-COMP:10208"/>
        <dbReference type="ChEBI" id="CHEBI:15377"/>
        <dbReference type="ChEBI" id="CHEBI:28938"/>
        <dbReference type="ChEBI" id="CHEBI:29973"/>
        <dbReference type="ChEBI" id="CHEBI:30011"/>
        <dbReference type="EC" id="3.5.1.44"/>
    </reaction>
</comment>
<comment type="caution">
    <text evidence="11">The sequence shown here is derived from an EMBL/GenBank/DDBJ whole genome shotgun (WGS) entry which is preliminary data.</text>
</comment>
<dbReference type="RefSeq" id="WP_183443447.1">
    <property type="nucleotide sequence ID" value="NZ_JACHXD010000019.1"/>
</dbReference>
<evidence type="ECO:0000313" key="12">
    <source>
        <dbReference type="Proteomes" id="UP000541535"/>
    </source>
</evidence>
<dbReference type="PANTHER" id="PTHR42872:SF6">
    <property type="entry name" value="PROTEIN-GLUTAMATE METHYLESTERASE_PROTEIN-GLUTAMINE GLUTAMINASE"/>
    <property type="match status" value="1"/>
</dbReference>
<dbReference type="SUPFAM" id="SSF52738">
    <property type="entry name" value="Methylesterase CheB, C-terminal domain"/>
    <property type="match status" value="1"/>
</dbReference>
<keyword evidence="12" id="KW-1185">Reference proteome</keyword>
<dbReference type="Pfam" id="PF01339">
    <property type="entry name" value="CheB_methylest"/>
    <property type="match status" value="1"/>
</dbReference>
<dbReference type="PROSITE" id="PS50110">
    <property type="entry name" value="RESPONSE_REGULATORY"/>
    <property type="match status" value="1"/>
</dbReference>
<keyword evidence="2 6" id="KW-0145">Chemotaxis</keyword>
<feature type="active site" evidence="6 7">
    <location>
        <position position="166"/>
    </location>
</feature>
<dbReference type="Proteomes" id="UP000541535">
    <property type="component" value="Unassembled WGS sequence"/>
</dbReference>
<dbReference type="Pfam" id="PF00072">
    <property type="entry name" value="Response_reg"/>
    <property type="match status" value="1"/>
</dbReference>
<keyword evidence="3 6" id="KW-0597">Phosphoprotein</keyword>
<dbReference type="PANTHER" id="PTHR42872">
    <property type="entry name" value="PROTEIN-GLUTAMATE METHYLESTERASE/PROTEIN-GLUTAMINE GLUTAMINASE"/>
    <property type="match status" value="1"/>
</dbReference>
<feature type="active site" evidence="6 7">
    <location>
        <position position="193"/>
    </location>
</feature>
<protein>
    <recommendedName>
        <fullName evidence="6">Protein-glutamate methylesterase/protein-glutamine glutaminase</fullName>
        <ecNumber evidence="6">3.1.1.61</ecNumber>
        <ecNumber evidence="6">3.5.1.44</ecNumber>
    </recommendedName>
</protein>
<evidence type="ECO:0000256" key="6">
    <source>
        <dbReference type="HAMAP-Rule" id="MF_00099"/>
    </source>
</evidence>
<dbReference type="CDD" id="cd17541">
    <property type="entry name" value="REC_CheB-like"/>
    <property type="match status" value="1"/>
</dbReference>
<evidence type="ECO:0000256" key="3">
    <source>
        <dbReference type="ARBA" id="ARBA00022553"/>
    </source>
</evidence>
<dbReference type="SMART" id="SM00448">
    <property type="entry name" value="REC"/>
    <property type="match status" value="1"/>
</dbReference>
<evidence type="ECO:0000256" key="7">
    <source>
        <dbReference type="PROSITE-ProRule" id="PRU00050"/>
    </source>
</evidence>
<dbReference type="GO" id="GO:0008984">
    <property type="term" value="F:protein-glutamate methylesterase activity"/>
    <property type="evidence" value="ECO:0007669"/>
    <property type="project" value="UniProtKB-UniRule"/>
</dbReference>
<feature type="domain" description="CheB-type methylesterase" evidence="10">
    <location>
        <begin position="154"/>
        <end position="343"/>
    </location>
</feature>
<dbReference type="PROSITE" id="PS50122">
    <property type="entry name" value="CHEB"/>
    <property type="match status" value="1"/>
</dbReference>
<comment type="PTM">
    <text evidence="6">Phosphorylated by CheA. Phosphorylation of the N-terminal regulatory domain activates the methylesterase activity.</text>
</comment>
<dbReference type="GO" id="GO:0050568">
    <property type="term" value="F:protein-glutamine glutaminase activity"/>
    <property type="evidence" value="ECO:0007669"/>
    <property type="project" value="UniProtKB-UniRule"/>
</dbReference>
<comment type="function">
    <text evidence="6">Involved in chemotaxis. Part of a chemotaxis signal transduction system that modulates chemotaxis in response to various stimuli. Catalyzes the demethylation of specific methylglutamate residues introduced into the chemoreceptors (methyl-accepting chemotaxis proteins or MCP) by CheR. Also mediates the irreversible deamidation of specific glutamine residues to glutamic acid.</text>
</comment>
<comment type="domain">
    <text evidence="6">Contains a C-terminal catalytic domain, and an N-terminal region which modulates catalytic activity.</text>
</comment>
<organism evidence="11 12">
    <name type="scientific">Pseudoduganella violacea</name>
    <dbReference type="NCBI Taxonomy" id="1715466"/>
    <lineage>
        <taxon>Bacteria</taxon>
        <taxon>Pseudomonadati</taxon>
        <taxon>Pseudomonadota</taxon>
        <taxon>Betaproteobacteria</taxon>
        <taxon>Burkholderiales</taxon>
        <taxon>Oxalobacteraceae</taxon>
        <taxon>Telluria group</taxon>
        <taxon>Pseudoduganella</taxon>
    </lineage>
</organism>
<evidence type="ECO:0000256" key="8">
    <source>
        <dbReference type="PROSITE-ProRule" id="PRU00169"/>
    </source>
</evidence>
<sequence length="348" mass="36867">MKRWRVLVVEDSLTVRMHLGELVASDPALELVGAAEDGKQAIELCQALRPDVVSLDMMMPVMSGLAATEYIMAYCPTPILVVSSSVNRGELFRTYDALAAGALDVMEKPQPDQMGWEAHYLAKLRLVARIKVVTHLRGRRSPPLPAAGLPAAVPAQRLRLVALGASTGGPRALMEVLGALPADFPLPLLIVVHLAPAFGAAFADWLNEQSPLPVRLARHGEGMPQRGVLLAPPGLHLQVRGRQLVCEAGPERLSCRPSVDVLFESLATECGPAAVAVLLTGMGQDGAHGMLAVRGAGGMTIAQDEASSVVYGMPREAVRLEAAQRVLPLGEIGPALAALARPGRWEAS</sequence>
<dbReference type="InterPro" id="IPR001789">
    <property type="entry name" value="Sig_transdc_resp-reg_receiver"/>
</dbReference>
<dbReference type="GO" id="GO:0000156">
    <property type="term" value="F:phosphorelay response regulator activity"/>
    <property type="evidence" value="ECO:0007669"/>
    <property type="project" value="InterPro"/>
</dbReference>
<proteinExistence type="inferred from homology"/>
<dbReference type="InterPro" id="IPR011006">
    <property type="entry name" value="CheY-like_superfamily"/>
</dbReference>
<dbReference type="Gene3D" id="3.40.50.180">
    <property type="entry name" value="Methylesterase CheB, C-terminal domain"/>
    <property type="match status" value="1"/>
</dbReference>
<feature type="modified residue" description="4-aspartylphosphate" evidence="6 8">
    <location>
        <position position="56"/>
    </location>
</feature>
<comment type="similarity">
    <text evidence="6">Belongs to the CheB family.</text>
</comment>
<keyword evidence="4 6" id="KW-0378">Hydrolase</keyword>
<feature type="active site" evidence="6 7">
    <location>
        <position position="285"/>
    </location>
</feature>
<keyword evidence="1 6" id="KW-0963">Cytoplasm</keyword>
<dbReference type="PIRSF" id="PIRSF000876">
    <property type="entry name" value="RR_chemtxs_CheB"/>
    <property type="match status" value="1"/>
</dbReference>
<reference evidence="11 12" key="1">
    <citation type="submission" date="2020-08" db="EMBL/GenBank/DDBJ databases">
        <title>Genomic Encyclopedia of Type Strains, Phase III (KMG-III): the genomes of soil and plant-associated and newly described type strains.</title>
        <authorList>
            <person name="Whitman W."/>
        </authorList>
    </citation>
    <scope>NUCLEOTIDE SEQUENCE [LARGE SCALE GENOMIC DNA]</scope>
    <source>
        <strain evidence="11 12">CECT 8897</strain>
    </source>
</reference>